<evidence type="ECO:0000313" key="3">
    <source>
        <dbReference type="Proteomes" id="UP000314294"/>
    </source>
</evidence>
<protein>
    <submittedName>
        <fullName evidence="2">Uncharacterized protein</fullName>
    </submittedName>
</protein>
<comment type="caution">
    <text evidence="2">The sequence shown here is derived from an EMBL/GenBank/DDBJ whole genome shotgun (WGS) entry which is preliminary data.</text>
</comment>
<evidence type="ECO:0000256" key="1">
    <source>
        <dbReference type="SAM" id="MobiDB-lite"/>
    </source>
</evidence>
<sequence length="87" mass="9223">MSRIEEPGPRRGAGGADQCGRRTGAGCIVPLNRRFNGRQGAPSSSHNEAVMALWHGEEPDVLEGCGLDVPKLGVISEPPPVFMGSLW</sequence>
<evidence type="ECO:0000313" key="2">
    <source>
        <dbReference type="EMBL" id="TNN66903.1"/>
    </source>
</evidence>
<dbReference type="AlphaFoldDB" id="A0A4Z2HPJ1"/>
<keyword evidence="3" id="KW-1185">Reference proteome</keyword>
<organism evidence="2 3">
    <name type="scientific">Liparis tanakae</name>
    <name type="common">Tanaka's snailfish</name>
    <dbReference type="NCBI Taxonomy" id="230148"/>
    <lineage>
        <taxon>Eukaryota</taxon>
        <taxon>Metazoa</taxon>
        <taxon>Chordata</taxon>
        <taxon>Craniata</taxon>
        <taxon>Vertebrata</taxon>
        <taxon>Euteleostomi</taxon>
        <taxon>Actinopterygii</taxon>
        <taxon>Neopterygii</taxon>
        <taxon>Teleostei</taxon>
        <taxon>Neoteleostei</taxon>
        <taxon>Acanthomorphata</taxon>
        <taxon>Eupercaria</taxon>
        <taxon>Perciformes</taxon>
        <taxon>Cottioidei</taxon>
        <taxon>Cottales</taxon>
        <taxon>Liparidae</taxon>
        <taxon>Liparis</taxon>
    </lineage>
</organism>
<dbReference type="EMBL" id="SRLO01000212">
    <property type="protein sequence ID" value="TNN66903.1"/>
    <property type="molecule type" value="Genomic_DNA"/>
</dbReference>
<dbReference type="Proteomes" id="UP000314294">
    <property type="component" value="Unassembled WGS sequence"/>
</dbReference>
<reference evidence="2 3" key="1">
    <citation type="submission" date="2019-03" db="EMBL/GenBank/DDBJ databases">
        <title>First draft genome of Liparis tanakae, snailfish: a comprehensive survey of snailfish specific genes.</title>
        <authorList>
            <person name="Kim W."/>
            <person name="Song I."/>
            <person name="Jeong J.-H."/>
            <person name="Kim D."/>
            <person name="Kim S."/>
            <person name="Ryu S."/>
            <person name="Song J.Y."/>
            <person name="Lee S.K."/>
        </authorList>
    </citation>
    <scope>NUCLEOTIDE SEQUENCE [LARGE SCALE GENOMIC DNA]</scope>
    <source>
        <tissue evidence="2">Muscle</tissue>
    </source>
</reference>
<name>A0A4Z2HPJ1_9TELE</name>
<gene>
    <name evidence="2" type="ORF">EYF80_022820</name>
</gene>
<proteinExistence type="predicted"/>
<accession>A0A4Z2HPJ1</accession>
<feature type="region of interest" description="Disordered" evidence="1">
    <location>
        <begin position="1"/>
        <end position="23"/>
    </location>
</feature>